<dbReference type="InterPro" id="IPR000577">
    <property type="entry name" value="Carb_kinase_FGGY"/>
</dbReference>
<dbReference type="GO" id="GO:0019563">
    <property type="term" value="P:glycerol catabolic process"/>
    <property type="evidence" value="ECO:0007669"/>
    <property type="project" value="UniProtKB-UniRule"/>
</dbReference>
<dbReference type="Pfam" id="PF00370">
    <property type="entry name" value="FGGY_N"/>
    <property type="match status" value="1"/>
</dbReference>
<evidence type="ECO:0000313" key="13">
    <source>
        <dbReference type="EMBL" id="MFC7236237.1"/>
    </source>
</evidence>
<feature type="binding site" evidence="9">
    <location>
        <position position="252"/>
    </location>
    <ligand>
        <name>glycerol</name>
        <dbReference type="ChEBI" id="CHEBI:17754"/>
    </ligand>
</feature>
<reference evidence="13 14" key="1">
    <citation type="journal article" date="2019" name="Int. J. Syst. Evol. Microbiol.">
        <title>The Global Catalogue of Microorganisms (GCM) 10K type strain sequencing project: providing services to taxonomists for standard genome sequencing and annotation.</title>
        <authorList>
            <consortium name="The Broad Institute Genomics Platform"/>
            <consortium name="The Broad Institute Genome Sequencing Center for Infectious Disease"/>
            <person name="Wu L."/>
            <person name="Ma J."/>
        </authorList>
    </citation>
    <scope>NUCLEOTIDE SEQUENCE [LARGE SCALE GENOMIC DNA]</scope>
    <source>
        <strain evidence="13 14">DT85</strain>
    </source>
</reference>
<feature type="domain" description="Carbohydrate kinase FGGY N-terminal" evidence="11">
    <location>
        <begin position="3"/>
        <end position="259"/>
    </location>
</feature>
<dbReference type="Pfam" id="PF02782">
    <property type="entry name" value="FGGY_C"/>
    <property type="match status" value="1"/>
</dbReference>
<dbReference type="GO" id="GO:0005829">
    <property type="term" value="C:cytosol"/>
    <property type="evidence" value="ECO:0007669"/>
    <property type="project" value="UniProtKB-ARBA"/>
</dbReference>
<dbReference type="InterPro" id="IPR018485">
    <property type="entry name" value="FGGY_C"/>
</dbReference>
<evidence type="ECO:0000256" key="5">
    <source>
        <dbReference type="ARBA" id="ARBA00022777"/>
    </source>
</evidence>
<feature type="binding site" evidence="9">
    <location>
        <position position="274"/>
    </location>
    <ligand>
        <name>ADP</name>
        <dbReference type="ChEBI" id="CHEBI:456216"/>
    </ligand>
</feature>
<sequence length="508" mass="55161">MEYVAAVDQGTTGTRCLLFDRAGRVAGEAYETHEQHYPKPGWVEHDPAELWTNTKAVVAEALAAADAAATDLAALGLTNQRETTVLWDAETGEPVGNALVWQDRRTTERVEELEREGKAEWIRERTGLEPDAYFSATKAEWLLDADPVRTDRGATRDRRERAADGDLLLGTVDSWLVWKLTGEHATDATNASRTMLFDIRALEWNDDLLAEFGVPEAALPEVHASSDPEAYGTTDRDGFLGAEVPVAGVLGDQQAALFGQTCFEAGEAKNTYGTGSFLLANTGTEPVASDHGLVTTVAFQRAGEPPKYALEGSIFVTGAAVEWLEDVSLVDSPAETETLARSVDSTDGVYVVPAFTGLGAPHWDGRARGTILGITRGTRREHIVRATLESVAYQTRDVLEAMEADSGEEIESLRVDGGAVRNDFLCELQAGILGREVVRPALDETTALGAAYAAGLAVGYWEGLAALREQWRVDRSFAPAMDGDRADARYDRWGEAVERARDWARDEA</sequence>
<proteinExistence type="inferred from homology"/>
<feature type="binding site" evidence="9">
    <location>
        <position position="12"/>
    </location>
    <ligand>
        <name>ATP</name>
        <dbReference type="ChEBI" id="CHEBI:30616"/>
    </ligand>
</feature>
<comment type="catalytic activity">
    <reaction evidence="8 9">
        <text>glycerol + ATP = sn-glycerol 3-phosphate + ADP + H(+)</text>
        <dbReference type="Rhea" id="RHEA:21644"/>
        <dbReference type="ChEBI" id="CHEBI:15378"/>
        <dbReference type="ChEBI" id="CHEBI:17754"/>
        <dbReference type="ChEBI" id="CHEBI:30616"/>
        <dbReference type="ChEBI" id="CHEBI:57597"/>
        <dbReference type="ChEBI" id="CHEBI:456216"/>
        <dbReference type="EC" id="2.7.1.30"/>
    </reaction>
</comment>
<dbReference type="FunFam" id="3.30.420.40:FF:000008">
    <property type="entry name" value="Glycerol kinase"/>
    <property type="match status" value="1"/>
</dbReference>
<comment type="caution">
    <text evidence="13">The sequence shown here is derived from an EMBL/GenBank/DDBJ whole genome shotgun (WGS) entry which is preliminary data.</text>
</comment>
<feature type="binding site" evidence="9">
    <location>
        <position position="253"/>
    </location>
    <ligand>
        <name>glycerol</name>
        <dbReference type="ChEBI" id="CHEBI:17754"/>
    </ligand>
</feature>
<evidence type="ECO:0000259" key="11">
    <source>
        <dbReference type="Pfam" id="PF00370"/>
    </source>
</evidence>
<dbReference type="SUPFAM" id="SSF53067">
    <property type="entry name" value="Actin-like ATPase domain"/>
    <property type="match status" value="2"/>
</dbReference>
<evidence type="ECO:0000256" key="3">
    <source>
        <dbReference type="ARBA" id="ARBA00022679"/>
    </source>
</evidence>
<dbReference type="RefSeq" id="WP_276234395.1">
    <property type="nucleotide sequence ID" value="NZ_CP119802.1"/>
</dbReference>
<feature type="binding site" evidence="9">
    <location>
        <position position="82"/>
    </location>
    <ligand>
        <name>glycerol</name>
        <dbReference type="ChEBI" id="CHEBI:17754"/>
    </ligand>
</feature>
<accession>A0ABD5ZRQ9</accession>
<gene>
    <name evidence="9 13" type="primary">glpK</name>
    <name evidence="13" type="ORF">ACFQJ4_13010</name>
</gene>
<name>A0ABD5ZRQ9_9EURY</name>
<dbReference type="PANTHER" id="PTHR10196:SF69">
    <property type="entry name" value="GLYCEROL KINASE"/>
    <property type="match status" value="1"/>
</dbReference>
<feature type="binding site" evidence="9">
    <location>
        <position position="422"/>
    </location>
    <ligand>
        <name>ADP</name>
        <dbReference type="ChEBI" id="CHEBI:456216"/>
    </ligand>
</feature>
<evidence type="ECO:0000256" key="10">
    <source>
        <dbReference type="RuleBase" id="RU003733"/>
    </source>
</evidence>
<feature type="binding site" evidence="9">
    <location>
        <position position="418"/>
    </location>
    <ligand>
        <name>ATP</name>
        <dbReference type="ChEBI" id="CHEBI:30616"/>
    </ligand>
</feature>
<feature type="binding site" evidence="9">
    <location>
        <position position="274"/>
    </location>
    <ligand>
        <name>ATP</name>
        <dbReference type="ChEBI" id="CHEBI:30616"/>
    </ligand>
</feature>
<dbReference type="AlphaFoldDB" id="A0ABD5ZRQ9"/>
<feature type="binding site" evidence="9">
    <location>
        <position position="133"/>
    </location>
    <ligand>
        <name>glycerol</name>
        <dbReference type="ChEBI" id="CHEBI:17754"/>
    </ligand>
</feature>
<feature type="binding site" evidence="9">
    <location>
        <position position="133"/>
    </location>
    <ligand>
        <name>sn-glycerol 3-phosphate</name>
        <dbReference type="ChEBI" id="CHEBI:57597"/>
    </ligand>
</feature>
<dbReference type="GO" id="GO:0005524">
    <property type="term" value="F:ATP binding"/>
    <property type="evidence" value="ECO:0007669"/>
    <property type="project" value="UniProtKB-UniRule"/>
</dbReference>
<organism evidence="13 14">
    <name type="scientific">Halosegnis marinus</name>
    <dbReference type="NCBI Taxonomy" id="3034023"/>
    <lineage>
        <taxon>Archaea</taxon>
        <taxon>Methanobacteriati</taxon>
        <taxon>Methanobacteriota</taxon>
        <taxon>Stenosarchaea group</taxon>
        <taxon>Halobacteria</taxon>
        <taxon>Halobacteriales</taxon>
        <taxon>Natronomonadaceae</taxon>
        <taxon>Halosegnis</taxon>
    </lineage>
</organism>
<feature type="binding site" evidence="9">
    <location>
        <position position="252"/>
    </location>
    <ligand>
        <name>sn-glycerol 3-phosphate</name>
        <dbReference type="ChEBI" id="CHEBI:57597"/>
    </ligand>
</feature>
<dbReference type="PROSITE" id="PS00445">
    <property type="entry name" value="FGGY_KINASES_2"/>
    <property type="match status" value="1"/>
</dbReference>
<keyword evidence="5 9" id="KW-0418">Kinase</keyword>
<dbReference type="NCBIfam" id="NF000756">
    <property type="entry name" value="PRK00047.1"/>
    <property type="match status" value="1"/>
</dbReference>
<keyword evidence="3 9" id="KW-0808">Transferase</keyword>
<dbReference type="InterPro" id="IPR018483">
    <property type="entry name" value="Carb_kinase_FGGY_CS"/>
</dbReference>
<dbReference type="EMBL" id="JBHTAP010000001">
    <property type="protein sequence ID" value="MFC7236237.1"/>
    <property type="molecule type" value="Genomic_DNA"/>
</dbReference>
<dbReference type="PANTHER" id="PTHR10196">
    <property type="entry name" value="SUGAR KINASE"/>
    <property type="match status" value="1"/>
</dbReference>
<dbReference type="NCBIfam" id="TIGR01311">
    <property type="entry name" value="glycerol_kin"/>
    <property type="match status" value="1"/>
</dbReference>
<feature type="binding site" evidence="9">
    <location>
        <position position="318"/>
    </location>
    <ligand>
        <name>ATP</name>
        <dbReference type="ChEBI" id="CHEBI:30616"/>
    </ligand>
</feature>
<dbReference type="FunFam" id="3.30.420.40:FF:000007">
    <property type="entry name" value="Glycerol kinase"/>
    <property type="match status" value="1"/>
</dbReference>
<dbReference type="CDD" id="cd07769">
    <property type="entry name" value="ASKHA_NBD_FGGY_GK"/>
    <property type="match status" value="1"/>
</dbReference>
<evidence type="ECO:0000256" key="9">
    <source>
        <dbReference type="HAMAP-Rule" id="MF_00186"/>
    </source>
</evidence>
<evidence type="ECO:0000313" key="14">
    <source>
        <dbReference type="Proteomes" id="UP001596398"/>
    </source>
</evidence>
<comment type="similarity">
    <text evidence="2 9 10">Belongs to the FGGY kinase family.</text>
</comment>
<feature type="binding site" evidence="9">
    <location>
        <position position="318"/>
    </location>
    <ligand>
        <name>ADP</name>
        <dbReference type="ChEBI" id="CHEBI:456216"/>
    </ligand>
</feature>
<feature type="binding site" evidence="9">
    <location>
        <position position="11"/>
    </location>
    <ligand>
        <name>ADP</name>
        <dbReference type="ChEBI" id="CHEBI:456216"/>
    </ligand>
</feature>
<feature type="binding site" evidence="9">
    <location>
        <position position="82"/>
    </location>
    <ligand>
        <name>sn-glycerol 3-phosphate</name>
        <dbReference type="ChEBI" id="CHEBI:57597"/>
    </ligand>
</feature>
<keyword evidence="14" id="KW-1185">Reference proteome</keyword>
<feature type="binding site" evidence="9">
    <location>
        <position position="15"/>
    </location>
    <ligand>
        <name>ADP</name>
        <dbReference type="ChEBI" id="CHEBI:456216"/>
    </ligand>
</feature>
<evidence type="ECO:0000256" key="6">
    <source>
        <dbReference type="ARBA" id="ARBA00022798"/>
    </source>
</evidence>
<dbReference type="InterPro" id="IPR005999">
    <property type="entry name" value="Glycerol_kin"/>
</dbReference>
<comment type="function">
    <text evidence="9">Key enzyme in the regulation of glycerol uptake and metabolism. Catalyzes the phosphorylation of glycerol to yield sn-glycerol 3-phosphate.</text>
</comment>
<keyword evidence="4 9" id="KW-0547">Nucleotide-binding</keyword>
<evidence type="ECO:0000256" key="8">
    <source>
        <dbReference type="ARBA" id="ARBA00052101"/>
    </source>
</evidence>
<evidence type="ECO:0000256" key="7">
    <source>
        <dbReference type="ARBA" id="ARBA00022840"/>
    </source>
</evidence>
<feature type="binding site" evidence="9">
    <location>
        <position position="81"/>
    </location>
    <ligand>
        <name>sn-glycerol 3-phosphate</name>
        <dbReference type="ChEBI" id="CHEBI:57597"/>
    </ligand>
</feature>
<protein>
    <recommendedName>
        <fullName evidence="9">Glycerol kinase</fullName>
        <ecNumber evidence="9">2.7.1.30</ecNumber>
    </recommendedName>
    <alternativeName>
        <fullName evidence="9">ATP:glycerol 3-phosphotransferase</fullName>
    </alternativeName>
    <alternativeName>
        <fullName evidence="9">Glycerokinase</fullName>
        <shortName evidence="9">GK</shortName>
    </alternativeName>
</protein>
<evidence type="ECO:0000256" key="1">
    <source>
        <dbReference type="ARBA" id="ARBA00005190"/>
    </source>
</evidence>
<feature type="binding site" evidence="9">
    <location>
        <position position="11"/>
    </location>
    <ligand>
        <name>sn-glycerol 3-phosphate</name>
        <dbReference type="ChEBI" id="CHEBI:57597"/>
    </ligand>
</feature>
<dbReference type="InterPro" id="IPR018484">
    <property type="entry name" value="FGGY_N"/>
</dbReference>
<dbReference type="Gene3D" id="3.30.420.40">
    <property type="match status" value="2"/>
</dbReference>
<evidence type="ECO:0000259" key="12">
    <source>
        <dbReference type="Pfam" id="PF02782"/>
    </source>
</evidence>
<comment type="pathway">
    <text evidence="1 9">Polyol metabolism; glycerol degradation via glycerol kinase pathway; sn-glycerol 3-phosphate from glycerol: step 1/1.</text>
</comment>
<dbReference type="GO" id="GO:0004370">
    <property type="term" value="F:glycerol kinase activity"/>
    <property type="evidence" value="ECO:0007669"/>
    <property type="project" value="UniProtKB-UniRule"/>
</dbReference>
<feature type="binding site" evidence="9">
    <location>
        <position position="418"/>
    </location>
    <ligand>
        <name>ADP</name>
        <dbReference type="ChEBI" id="CHEBI:456216"/>
    </ligand>
</feature>
<keyword evidence="6 9" id="KW-0319">Glycerol metabolism</keyword>
<keyword evidence="7 9" id="KW-0067">ATP-binding</keyword>
<dbReference type="HAMAP" id="MF_00186">
    <property type="entry name" value="Glycerol_kin"/>
    <property type="match status" value="1"/>
</dbReference>
<dbReference type="Proteomes" id="UP001596398">
    <property type="component" value="Unassembled WGS sequence"/>
</dbReference>
<feature type="domain" description="Carbohydrate kinase FGGY C-terminal" evidence="12">
    <location>
        <begin position="269"/>
        <end position="457"/>
    </location>
</feature>
<dbReference type="InterPro" id="IPR043129">
    <property type="entry name" value="ATPase_NBD"/>
</dbReference>
<dbReference type="PIRSF" id="PIRSF000538">
    <property type="entry name" value="GlpK"/>
    <property type="match status" value="1"/>
</dbReference>
<evidence type="ECO:0000256" key="4">
    <source>
        <dbReference type="ARBA" id="ARBA00022741"/>
    </source>
</evidence>
<dbReference type="EC" id="2.7.1.30" evidence="9"/>
<evidence type="ECO:0000256" key="2">
    <source>
        <dbReference type="ARBA" id="ARBA00009156"/>
    </source>
</evidence>
<feature type="binding site" evidence="9">
    <location>
        <position position="81"/>
    </location>
    <ligand>
        <name>glycerol</name>
        <dbReference type="ChEBI" id="CHEBI:17754"/>
    </ligand>
</feature>
<feature type="binding site" evidence="9">
    <location>
        <position position="11"/>
    </location>
    <ligand>
        <name>ATP</name>
        <dbReference type="ChEBI" id="CHEBI:30616"/>
    </ligand>
</feature>
<dbReference type="GeneID" id="79267948"/>
<comment type="caution">
    <text evidence="9">Lacks conserved residue(s) required for the propagation of feature annotation.</text>
</comment>